<keyword evidence="2" id="KW-1185">Reference proteome</keyword>
<dbReference type="Proteomes" id="UP001242480">
    <property type="component" value="Unassembled WGS sequence"/>
</dbReference>
<dbReference type="RefSeq" id="WP_307286240.1">
    <property type="nucleotide sequence ID" value="NZ_JAUSVX010000032.1"/>
</dbReference>
<evidence type="ECO:0000313" key="2">
    <source>
        <dbReference type="Proteomes" id="UP001242480"/>
    </source>
</evidence>
<organism evidence="1 2">
    <name type="scientific">Labrys wisconsinensis</name>
    <dbReference type="NCBI Taxonomy" id="425677"/>
    <lineage>
        <taxon>Bacteria</taxon>
        <taxon>Pseudomonadati</taxon>
        <taxon>Pseudomonadota</taxon>
        <taxon>Alphaproteobacteria</taxon>
        <taxon>Hyphomicrobiales</taxon>
        <taxon>Xanthobacteraceae</taxon>
        <taxon>Labrys</taxon>
    </lineage>
</organism>
<gene>
    <name evidence="1" type="ORF">QO011_008303</name>
</gene>
<proteinExistence type="predicted"/>
<protein>
    <submittedName>
        <fullName evidence="1">Uncharacterized protein</fullName>
    </submittedName>
</protein>
<evidence type="ECO:0000313" key="1">
    <source>
        <dbReference type="EMBL" id="MDQ0475261.1"/>
    </source>
</evidence>
<dbReference type="EMBL" id="JAUSVX010000032">
    <property type="protein sequence ID" value="MDQ0475261.1"/>
    <property type="molecule type" value="Genomic_DNA"/>
</dbReference>
<reference evidence="1 2" key="1">
    <citation type="submission" date="2023-07" db="EMBL/GenBank/DDBJ databases">
        <title>Genomic Encyclopedia of Type Strains, Phase IV (KMG-IV): sequencing the most valuable type-strain genomes for metagenomic binning, comparative biology and taxonomic classification.</title>
        <authorList>
            <person name="Goeker M."/>
        </authorList>
    </citation>
    <scope>NUCLEOTIDE SEQUENCE [LARGE SCALE GENOMIC DNA]</scope>
    <source>
        <strain evidence="1 2">DSM 19619</strain>
    </source>
</reference>
<sequence length="87" mass="9123">MASAAAGRAITYYVVQPFVRDEDGELVPQDPIEARSEHGALSLMRRLAAGKAGVLVFSRSGDPALGDFEDAVILGRAGEVPGELVLV</sequence>
<name>A0ABU0JP40_9HYPH</name>
<accession>A0ABU0JP40</accession>
<comment type="caution">
    <text evidence="1">The sequence shown here is derived from an EMBL/GenBank/DDBJ whole genome shotgun (WGS) entry which is preliminary data.</text>
</comment>